<organism evidence="1">
    <name type="scientific">Physcomitrium patens</name>
    <name type="common">Spreading-leaved earth moss</name>
    <name type="synonym">Physcomitrella patens</name>
    <dbReference type="NCBI Taxonomy" id="3218"/>
    <lineage>
        <taxon>Eukaryota</taxon>
        <taxon>Viridiplantae</taxon>
        <taxon>Streptophyta</taxon>
        <taxon>Embryophyta</taxon>
        <taxon>Bryophyta</taxon>
        <taxon>Bryophytina</taxon>
        <taxon>Bryopsida</taxon>
        <taxon>Funariidae</taxon>
        <taxon>Funariales</taxon>
        <taxon>Funariaceae</taxon>
        <taxon>Physcomitrium</taxon>
    </lineage>
</organism>
<protein>
    <submittedName>
        <fullName evidence="1 2">Uncharacterized protein</fullName>
    </submittedName>
</protein>
<proteinExistence type="predicted"/>
<dbReference type="STRING" id="3218.A0A2K1KUD3"/>
<dbReference type="AlphaFoldDB" id="A0A2K1KUD3"/>
<sequence length="98" mass="11346">MQVCLFDNKIKQIINSVLNRLSLNKRVDVPKFFNRVTTLLQAKDAQWKSMKTVGALRSKKTLPVPVNHDSLYKEAVMMMQNIKRKPRCFNTLKAPKSL</sequence>
<reference evidence="1 3" key="1">
    <citation type="journal article" date="2008" name="Science">
        <title>The Physcomitrella genome reveals evolutionary insights into the conquest of land by plants.</title>
        <authorList>
            <person name="Rensing S."/>
            <person name="Lang D."/>
            <person name="Zimmer A."/>
            <person name="Terry A."/>
            <person name="Salamov A."/>
            <person name="Shapiro H."/>
            <person name="Nishiyama T."/>
            <person name="Perroud P.-F."/>
            <person name="Lindquist E."/>
            <person name="Kamisugi Y."/>
            <person name="Tanahashi T."/>
            <person name="Sakakibara K."/>
            <person name="Fujita T."/>
            <person name="Oishi K."/>
            <person name="Shin-I T."/>
            <person name="Kuroki Y."/>
            <person name="Toyoda A."/>
            <person name="Suzuki Y."/>
            <person name="Hashimoto A."/>
            <person name="Yamaguchi K."/>
            <person name="Sugano A."/>
            <person name="Kohara Y."/>
            <person name="Fujiyama A."/>
            <person name="Anterola A."/>
            <person name="Aoki S."/>
            <person name="Ashton N."/>
            <person name="Barbazuk W.B."/>
            <person name="Barker E."/>
            <person name="Bennetzen J."/>
            <person name="Bezanilla M."/>
            <person name="Blankenship R."/>
            <person name="Cho S.H."/>
            <person name="Dutcher S."/>
            <person name="Estelle M."/>
            <person name="Fawcett J.A."/>
            <person name="Gundlach H."/>
            <person name="Hanada K."/>
            <person name="Heyl A."/>
            <person name="Hicks K.A."/>
            <person name="Hugh J."/>
            <person name="Lohr M."/>
            <person name="Mayer K."/>
            <person name="Melkozernov A."/>
            <person name="Murata T."/>
            <person name="Nelson D."/>
            <person name="Pils B."/>
            <person name="Prigge M."/>
            <person name="Reiss B."/>
            <person name="Renner T."/>
            <person name="Rombauts S."/>
            <person name="Rushton P."/>
            <person name="Sanderfoot A."/>
            <person name="Schween G."/>
            <person name="Shiu S.-H."/>
            <person name="Stueber K."/>
            <person name="Theodoulou F.L."/>
            <person name="Tu H."/>
            <person name="Van de Peer Y."/>
            <person name="Verrier P.J."/>
            <person name="Waters E."/>
            <person name="Wood A."/>
            <person name="Yang L."/>
            <person name="Cove D."/>
            <person name="Cuming A."/>
            <person name="Hasebe M."/>
            <person name="Lucas S."/>
            <person name="Mishler D.B."/>
            <person name="Reski R."/>
            <person name="Grigoriev I."/>
            <person name="Quatrano R.S."/>
            <person name="Boore J.L."/>
        </authorList>
    </citation>
    <scope>NUCLEOTIDE SEQUENCE [LARGE SCALE GENOMIC DNA]</scope>
    <source>
        <strain evidence="2 3">cv. Gransden 2004</strain>
    </source>
</reference>
<reference evidence="1 3" key="2">
    <citation type="journal article" date="2018" name="Plant J.">
        <title>The Physcomitrella patens chromosome-scale assembly reveals moss genome structure and evolution.</title>
        <authorList>
            <person name="Lang D."/>
            <person name="Ullrich K.K."/>
            <person name="Murat F."/>
            <person name="Fuchs J."/>
            <person name="Jenkins J."/>
            <person name="Haas F.B."/>
            <person name="Piednoel M."/>
            <person name="Gundlach H."/>
            <person name="Van Bel M."/>
            <person name="Meyberg R."/>
            <person name="Vives C."/>
            <person name="Morata J."/>
            <person name="Symeonidi A."/>
            <person name="Hiss M."/>
            <person name="Muchero W."/>
            <person name="Kamisugi Y."/>
            <person name="Saleh O."/>
            <person name="Blanc G."/>
            <person name="Decker E.L."/>
            <person name="van Gessel N."/>
            <person name="Grimwood J."/>
            <person name="Hayes R.D."/>
            <person name="Graham S.W."/>
            <person name="Gunter L.E."/>
            <person name="McDaniel S.F."/>
            <person name="Hoernstein S.N.W."/>
            <person name="Larsson A."/>
            <person name="Li F.W."/>
            <person name="Perroud P.F."/>
            <person name="Phillips J."/>
            <person name="Ranjan P."/>
            <person name="Rokshar D.S."/>
            <person name="Rothfels C.J."/>
            <person name="Schneider L."/>
            <person name="Shu S."/>
            <person name="Stevenson D.W."/>
            <person name="Thummler F."/>
            <person name="Tillich M."/>
            <person name="Villarreal Aguilar J.C."/>
            <person name="Widiez T."/>
            <person name="Wong G.K."/>
            <person name="Wymore A."/>
            <person name="Zhang Y."/>
            <person name="Zimmer A.D."/>
            <person name="Quatrano R.S."/>
            <person name="Mayer K.F.X."/>
            <person name="Goodstein D."/>
            <person name="Casacuberta J.M."/>
            <person name="Vandepoele K."/>
            <person name="Reski R."/>
            <person name="Cuming A.C."/>
            <person name="Tuskan G.A."/>
            <person name="Maumus F."/>
            <person name="Salse J."/>
            <person name="Schmutz J."/>
            <person name="Rensing S.A."/>
        </authorList>
    </citation>
    <scope>NUCLEOTIDE SEQUENCE [LARGE SCALE GENOMIC DNA]</scope>
    <source>
        <strain evidence="2 3">cv. Gransden 2004</strain>
    </source>
</reference>
<evidence type="ECO:0000313" key="3">
    <source>
        <dbReference type="Proteomes" id="UP000006727"/>
    </source>
</evidence>
<dbReference type="Proteomes" id="UP000006727">
    <property type="component" value="Chromosome 3"/>
</dbReference>
<dbReference type="EnsemblPlants" id="Pp3c3_12633V3.1">
    <property type="protein sequence ID" value="Pp3c3_12633V3.1"/>
    <property type="gene ID" value="Pp3c3_12633"/>
</dbReference>
<gene>
    <name evidence="1" type="ORF">PHYPA_004354</name>
</gene>
<evidence type="ECO:0000313" key="2">
    <source>
        <dbReference type="EnsemblPlants" id="Pp3c3_12633V3.1"/>
    </source>
</evidence>
<name>A0A2K1KUD3_PHYPA</name>
<keyword evidence="3" id="KW-1185">Reference proteome</keyword>
<evidence type="ECO:0000313" key="1">
    <source>
        <dbReference type="EMBL" id="PNR57360.1"/>
    </source>
</evidence>
<dbReference type="Gramene" id="Pp3c3_12633V3.1">
    <property type="protein sequence ID" value="Pp3c3_12633V3.1"/>
    <property type="gene ID" value="Pp3c3_12633"/>
</dbReference>
<dbReference type="InParanoid" id="A0A2K1KUD3"/>
<dbReference type="EMBL" id="ABEU02000003">
    <property type="protein sequence ID" value="PNR57360.1"/>
    <property type="molecule type" value="Genomic_DNA"/>
</dbReference>
<accession>A0A2K1KUD3</accession>
<reference evidence="2" key="3">
    <citation type="submission" date="2020-12" db="UniProtKB">
        <authorList>
            <consortium name="EnsemblPlants"/>
        </authorList>
    </citation>
    <scope>IDENTIFICATION</scope>
</reference>